<dbReference type="Proteomes" id="UP001597120">
    <property type="component" value="Unassembled WGS sequence"/>
</dbReference>
<gene>
    <name evidence="2" type="ORF">ACFQ03_11230</name>
</gene>
<evidence type="ECO:0000313" key="2">
    <source>
        <dbReference type="EMBL" id="MFD0869725.1"/>
    </source>
</evidence>
<dbReference type="RefSeq" id="WP_260982190.1">
    <property type="nucleotide sequence ID" value="NZ_JBHTIU010000034.1"/>
</dbReference>
<evidence type="ECO:0008006" key="4">
    <source>
        <dbReference type="Google" id="ProtNLM"/>
    </source>
</evidence>
<sequence>MKKKGKQSKQNQEIYNSEFAEEVVEKNAKQPAQNNPSEGVRK</sequence>
<proteinExistence type="predicted"/>
<evidence type="ECO:0000313" key="3">
    <source>
        <dbReference type="Proteomes" id="UP001597120"/>
    </source>
</evidence>
<evidence type="ECO:0000256" key="1">
    <source>
        <dbReference type="SAM" id="MobiDB-lite"/>
    </source>
</evidence>
<dbReference type="EMBL" id="JBHTIU010000034">
    <property type="protein sequence ID" value="MFD0869725.1"/>
    <property type="molecule type" value="Genomic_DNA"/>
</dbReference>
<comment type="caution">
    <text evidence="2">The sequence shown here is derived from an EMBL/GenBank/DDBJ whole genome shotgun (WGS) entry which is preliminary data.</text>
</comment>
<feature type="region of interest" description="Disordered" evidence="1">
    <location>
        <begin position="1"/>
        <end position="42"/>
    </location>
</feature>
<organism evidence="2 3">
    <name type="scientific">Paenibacillus residui</name>
    <dbReference type="NCBI Taxonomy" id="629724"/>
    <lineage>
        <taxon>Bacteria</taxon>
        <taxon>Bacillati</taxon>
        <taxon>Bacillota</taxon>
        <taxon>Bacilli</taxon>
        <taxon>Bacillales</taxon>
        <taxon>Paenibacillaceae</taxon>
        <taxon>Paenibacillus</taxon>
    </lineage>
</organism>
<feature type="compositionally biased region" description="Polar residues" evidence="1">
    <location>
        <begin position="30"/>
        <end position="42"/>
    </location>
</feature>
<accession>A0ABW3D997</accession>
<keyword evidence="3" id="KW-1185">Reference proteome</keyword>
<protein>
    <recommendedName>
        <fullName evidence="4">Glycogen biosynthesis protein GlgD</fullName>
    </recommendedName>
</protein>
<name>A0ABW3D997_9BACL</name>
<reference evidence="3" key="1">
    <citation type="journal article" date="2019" name="Int. J. Syst. Evol. Microbiol.">
        <title>The Global Catalogue of Microorganisms (GCM) 10K type strain sequencing project: providing services to taxonomists for standard genome sequencing and annotation.</title>
        <authorList>
            <consortium name="The Broad Institute Genomics Platform"/>
            <consortium name="The Broad Institute Genome Sequencing Center for Infectious Disease"/>
            <person name="Wu L."/>
            <person name="Ma J."/>
        </authorList>
    </citation>
    <scope>NUCLEOTIDE SEQUENCE [LARGE SCALE GENOMIC DNA]</scope>
    <source>
        <strain evidence="3">CCUG 57263</strain>
    </source>
</reference>